<dbReference type="EMBL" id="JXQV01000023">
    <property type="protein sequence ID" value="KIP99951.1"/>
    <property type="molecule type" value="Genomic_DNA"/>
</dbReference>
<sequence length="188" mass="20249">MKNQLEGVSFDGSRLSITPVKAIVSSEGEGLANQLDAMMPRIRITELLNEVAEHSGFLGAFTNLRTGGTCPNESALLAAILADATNLGLSRMMSCGSGRLGAHRVLGRLPVGSGRASKGSKIPHPAERDTGRIGCSPAVRPCRCLAYFQRYALNLGRRTKGWNEMEWYGYKSTRKPAKPRPSNMDDAG</sequence>
<proteinExistence type="predicted"/>
<evidence type="ECO:0000313" key="2">
    <source>
        <dbReference type="EMBL" id="KIP99951.1"/>
    </source>
</evidence>
<dbReference type="Pfam" id="PF01526">
    <property type="entry name" value="DDE_Tnp_Tn3"/>
    <property type="match status" value="1"/>
</dbReference>
<comment type="caution">
    <text evidence="2">The sequence shown here is derived from an EMBL/GenBank/DDBJ whole genome shotgun (WGS) entry which is preliminary data.</text>
</comment>
<evidence type="ECO:0000313" key="3">
    <source>
        <dbReference type="Proteomes" id="UP000035017"/>
    </source>
</evidence>
<dbReference type="GO" id="GO:0006313">
    <property type="term" value="P:DNA transposition"/>
    <property type="evidence" value="ECO:0007669"/>
    <property type="project" value="InterPro"/>
</dbReference>
<dbReference type="OrthoDB" id="7281829at2"/>
<feature type="domain" description="Tn3 transposase DDE" evidence="1">
    <location>
        <begin position="46"/>
        <end position="94"/>
    </location>
</feature>
<name>A0A0D0KPJ8_AGRTU</name>
<dbReference type="Proteomes" id="UP000035017">
    <property type="component" value="Unassembled WGS sequence"/>
</dbReference>
<dbReference type="GO" id="GO:0004803">
    <property type="term" value="F:transposase activity"/>
    <property type="evidence" value="ECO:0007669"/>
    <property type="project" value="InterPro"/>
</dbReference>
<evidence type="ECO:0000259" key="1">
    <source>
        <dbReference type="Pfam" id="PF01526"/>
    </source>
</evidence>
<organism evidence="2 3">
    <name type="scientific">Agrobacterium tumefaciens</name>
    <dbReference type="NCBI Taxonomy" id="358"/>
    <lineage>
        <taxon>Bacteria</taxon>
        <taxon>Pseudomonadati</taxon>
        <taxon>Pseudomonadota</taxon>
        <taxon>Alphaproteobacteria</taxon>
        <taxon>Hyphomicrobiales</taxon>
        <taxon>Rhizobiaceae</taxon>
        <taxon>Rhizobium/Agrobacterium group</taxon>
        <taxon>Agrobacterium</taxon>
        <taxon>Agrobacterium tumefaciens complex</taxon>
    </lineage>
</organism>
<dbReference type="AlphaFoldDB" id="A0A0D0KPJ8"/>
<accession>A0A0D0KPJ8</accession>
<protein>
    <recommendedName>
        <fullName evidence="1">Tn3 transposase DDE domain-containing protein</fullName>
    </recommendedName>
</protein>
<reference evidence="2 3" key="1">
    <citation type="submission" date="2014-12" db="EMBL/GenBank/DDBJ databases">
        <title>16Stimator: statistical estimation of ribosomal gene copy numbers from draft genome assemblies.</title>
        <authorList>
            <person name="Perisin M.A."/>
            <person name="Vetter M."/>
            <person name="Gilbert J.A."/>
            <person name="Bergelson J."/>
        </authorList>
    </citation>
    <scope>NUCLEOTIDE SEQUENCE [LARGE SCALE GENOMIC DNA]</scope>
    <source>
        <strain evidence="2 3">MEJ076</strain>
    </source>
</reference>
<dbReference type="InterPro" id="IPR002513">
    <property type="entry name" value="Tn3_Tnp_DDE_dom"/>
</dbReference>
<gene>
    <name evidence="2" type="ORF">RU07_17830</name>
</gene>